<evidence type="ECO:0000256" key="16">
    <source>
        <dbReference type="ARBA" id="ARBA00041918"/>
    </source>
</evidence>
<evidence type="ECO:0000256" key="4">
    <source>
        <dbReference type="ARBA" id="ARBA00012036"/>
    </source>
</evidence>
<evidence type="ECO:0000256" key="19">
    <source>
        <dbReference type="SAM" id="SignalP"/>
    </source>
</evidence>
<keyword evidence="9" id="KW-0255">Endonuclease</keyword>
<organism evidence="20 21">
    <name type="scientific">Sander lucioperca</name>
    <name type="common">Pike-perch</name>
    <name type="synonym">Perca lucioperca</name>
    <dbReference type="NCBI Taxonomy" id="283035"/>
    <lineage>
        <taxon>Eukaryota</taxon>
        <taxon>Metazoa</taxon>
        <taxon>Chordata</taxon>
        <taxon>Craniata</taxon>
        <taxon>Vertebrata</taxon>
        <taxon>Euteleostomi</taxon>
        <taxon>Actinopterygii</taxon>
        <taxon>Neopterygii</taxon>
        <taxon>Teleostei</taxon>
        <taxon>Neoteleostei</taxon>
        <taxon>Acanthomorphata</taxon>
        <taxon>Eupercaria</taxon>
        <taxon>Perciformes</taxon>
        <taxon>Percoidei</taxon>
        <taxon>Percidae</taxon>
        <taxon>Luciopercinae</taxon>
        <taxon>Sander</taxon>
    </lineage>
</organism>
<dbReference type="OrthoDB" id="10261598at2759"/>
<evidence type="ECO:0000256" key="15">
    <source>
        <dbReference type="ARBA" id="ARBA00041393"/>
    </source>
</evidence>
<feature type="signal peptide" evidence="19">
    <location>
        <begin position="1"/>
        <end position="17"/>
    </location>
</feature>
<keyword evidence="13" id="KW-0458">Lysosome</keyword>
<dbReference type="AlphaFoldDB" id="A0A8D0AR56"/>
<proteinExistence type="inferred from homology"/>
<evidence type="ECO:0000256" key="10">
    <source>
        <dbReference type="ARBA" id="ARBA00022801"/>
    </source>
</evidence>
<dbReference type="InterPro" id="IPR036816">
    <property type="entry name" value="RNaseA-like_dom_sf"/>
</dbReference>
<dbReference type="KEGG" id="sluc:116064118"/>
<dbReference type="Pfam" id="PF03265">
    <property type="entry name" value="DNase_II"/>
    <property type="match status" value="1"/>
</dbReference>
<evidence type="ECO:0000256" key="14">
    <source>
        <dbReference type="ARBA" id="ARBA00039868"/>
    </source>
</evidence>
<evidence type="ECO:0000256" key="2">
    <source>
        <dbReference type="ARBA" id="ARBA00004371"/>
    </source>
</evidence>
<dbReference type="EC" id="3.1.22.1" evidence="4"/>
<evidence type="ECO:0000256" key="5">
    <source>
        <dbReference type="ARBA" id="ARBA00022473"/>
    </source>
</evidence>
<dbReference type="RefSeq" id="XP_031175048.1">
    <property type="nucleotide sequence ID" value="XM_031319188.2"/>
</dbReference>
<dbReference type="GeneTree" id="ENSGT00390000002634"/>
<dbReference type="RefSeq" id="XP_035847098.1">
    <property type="nucleotide sequence ID" value="XM_035991205.1"/>
</dbReference>
<reference evidence="20" key="1">
    <citation type="submission" date="2025-08" db="UniProtKB">
        <authorList>
            <consortium name="Ensembl"/>
        </authorList>
    </citation>
    <scope>IDENTIFICATION</scope>
</reference>
<keyword evidence="11" id="KW-1015">Disulfide bond</keyword>
<keyword evidence="12" id="KW-0325">Glycoprotein</keyword>
<evidence type="ECO:0000256" key="9">
    <source>
        <dbReference type="ARBA" id="ARBA00022759"/>
    </source>
</evidence>
<feature type="chain" id="PRO_5034735462" description="Deoxyribonuclease-2-alpha" evidence="19">
    <location>
        <begin position="18"/>
        <end position="427"/>
    </location>
</feature>
<keyword evidence="7" id="KW-0540">Nuclease</keyword>
<evidence type="ECO:0000313" key="20">
    <source>
        <dbReference type="Ensembl" id="ENSSLUP00000056257.1"/>
    </source>
</evidence>
<keyword evidence="8 19" id="KW-0732">Signal</keyword>
<evidence type="ECO:0000256" key="11">
    <source>
        <dbReference type="ARBA" id="ARBA00023157"/>
    </source>
</evidence>
<name>A0A8D0AR56_SANLU</name>
<dbReference type="Ensembl" id="ENSSLUT00000057900.1">
    <property type="protein sequence ID" value="ENSSLUP00000056257.1"/>
    <property type="gene ID" value="ENSSLUG00000024270.1"/>
</dbReference>
<dbReference type="PANTHER" id="PTHR10858:SF9">
    <property type="entry name" value="DEOXYRIBONUCLEASE-2-ALPHA"/>
    <property type="match status" value="1"/>
</dbReference>
<evidence type="ECO:0000256" key="6">
    <source>
        <dbReference type="ARBA" id="ARBA00022703"/>
    </source>
</evidence>
<reference evidence="20" key="2">
    <citation type="submission" date="2025-09" db="UniProtKB">
        <authorList>
            <consortium name="Ensembl"/>
        </authorList>
    </citation>
    <scope>IDENTIFICATION</scope>
</reference>
<evidence type="ECO:0000256" key="18">
    <source>
        <dbReference type="ARBA" id="ARBA00045381"/>
    </source>
</evidence>
<dbReference type="GO" id="GO:0005764">
    <property type="term" value="C:lysosome"/>
    <property type="evidence" value="ECO:0007669"/>
    <property type="project" value="UniProtKB-SubCell"/>
</dbReference>
<comment type="subcellular location">
    <subcellularLocation>
        <location evidence="2">Lysosome</location>
    </subcellularLocation>
</comment>
<dbReference type="CDD" id="cd09120">
    <property type="entry name" value="PLDc_DNaseII_1"/>
    <property type="match status" value="1"/>
</dbReference>
<accession>A0A8D0AR56</accession>
<evidence type="ECO:0000256" key="8">
    <source>
        <dbReference type="ARBA" id="ARBA00022729"/>
    </source>
</evidence>
<dbReference type="Proteomes" id="UP000694568">
    <property type="component" value="Unplaced"/>
</dbReference>
<evidence type="ECO:0000313" key="21">
    <source>
        <dbReference type="Proteomes" id="UP000694568"/>
    </source>
</evidence>
<dbReference type="Gene3D" id="3.10.130.10">
    <property type="entry name" value="Ribonuclease A-like domain"/>
    <property type="match status" value="1"/>
</dbReference>
<comment type="similarity">
    <text evidence="3">Belongs to the DNase II family.</text>
</comment>
<sequence>MWRIFLTVSLLCWSADGQVTCRNEKDEPVDWYIIYKVPKLNNIGTTGLEYLYIDSAGKNETSTDHNKPINHPNGVLANTLRPIFTTSMPDNFGFISYSDQPPPIGTGLGSTFGHSKGLMMMEKDKTGVWLLHSTPQFPFERDQNNFYPSSGAAKAQTFICVTFNYDQFQHIGEHLLAIAAFPFDHHIPDGFHKELTQVTEKDLKKRPKRDANQVKSRELTSAGLLSAGLISAGLISAGVISAGLTGTGTSFESIAKHQIKDEMDLVLLITSTFTFSIVDRNEKPCLRNNDKEAYNRFVKKHIIQENFDRNSIDAWQRYITDRGLCDRRRPKQSFFEPGSQGAVEQICQGHGHPLSNHKDNLCISPNTLPFYYVTLDNNCKVDCVVLKEDYVVVACDVIVNQCRPVHFEKHNGQGPDMSAICQKVNAA</sequence>
<keyword evidence="21" id="KW-1185">Reference proteome</keyword>
<comment type="catalytic activity">
    <reaction evidence="1">
        <text>Endonucleolytic cleavage to nucleoside 3'-phosphates and 3'-phosphooligonucleotide end-products.</text>
        <dbReference type="EC" id="3.1.22.1"/>
    </reaction>
</comment>
<gene>
    <name evidence="20" type="primary">LOC116064118</name>
</gene>
<protein>
    <recommendedName>
        <fullName evidence="14">Deoxyribonuclease-2-alpha</fullName>
        <ecNumber evidence="4">3.1.22.1</ecNumber>
    </recommendedName>
    <alternativeName>
        <fullName evidence="15">Acid DNase</fullName>
    </alternativeName>
    <alternativeName>
        <fullName evidence="17">Deoxyribonuclease II alpha</fullName>
    </alternativeName>
    <alternativeName>
        <fullName evidence="16">Lysosomal DNase II</fullName>
    </alternativeName>
</protein>
<dbReference type="PANTHER" id="PTHR10858">
    <property type="entry name" value="DEOXYRIBONUCLEASE II"/>
    <property type="match status" value="1"/>
</dbReference>
<keyword evidence="6" id="KW-0053">Apoptosis</keyword>
<evidence type="ECO:0000256" key="3">
    <source>
        <dbReference type="ARBA" id="ARBA00007527"/>
    </source>
</evidence>
<comment type="function">
    <text evidence="18">Hydrolyzes DNA under acidic conditions with a preference for double-stranded DNA. Plays a major role in the clearance of nucleic acids generated through apoptosis, hence preventing autoinflammation. Necessary for proper fetal development and for definitive erythropoiesis in fetal liver and bone marrow, where it degrades nuclear DNA expelled from erythroid precursor cells.</text>
</comment>
<evidence type="ECO:0000256" key="12">
    <source>
        <dbReference type="ARBA" id="ARBA00023180"/>
    </source>
</evidence>
<dbReference type="InterPro" id="IPR004947">
    <property type="entry name" value="DNase_II"/>
</dbReference>
<dbReference type="GO" id="GO:0006309">
    <property type="term" value="P:apoptotic DNA fragmentation"/>
    <property type="evidence" value="ECO:0007669"/>
    <property type="project" value="TreeGrafter"/>
</dbReference>
<evidence type="ECO:0000256" key="17">
    <source>
        <dbReference type="ARBA" id="ARBA00043033"/>
    </source>
</evidence>
<keyword evidence="5" id="KW-0217">Developmental protein</keyword>
<evidence type="ECO:0000256" key="7">
    <source>
        <dbReference type="ARBA" id="ARBA00022722"/>
    </source>
</evidence>
<evidence type="ECO:0000256" key="13">
    <source>
        <dbReference type="ARBA" id="ARBA00023228"/>
    </source>
</evidence>
<dbReference type="GO" id="GO:0004531">
    <property type="term" value="F:deoxyribonuclease II activity"/>
    <property type="evidence" value="ECO:0007669"/>
    <property type="project" value="UniProtKB-EC"/>
</dbReference>
<evidence type="ECO:0000256" key="1">
    <source>
        <dbReference type="ARBA" id="ARBA00000447"/>
    </source>
</evidence>
<dbReference type="GeneID" id="116064118"/>
<keyword evidence="10" id="KW-0378">Hydrolase</keyword>